<dbReference type="CDD" id="cd06156">
    <property type="entry name" value="eu_AANH_C_2"/>
    <property type="match status" value="1"/>
</dbReference>
<dbReference type="AlphaFoldDB" id="A0A367YMV6"/>
<reference evidence="11 12" key="1">
    <citation type="submission" date="2018-06" db="EMBL/GenBank/DDBJ databases">
        <title>Whole genome sequencing of Candida tropicalis (genome annotated by CSBL at Korea University).</title>
        <authorList>
            <person name="Ahn J."/>
        </authorList>
    </citation>
    <scope>NUCLEOTIDE SEQUENCE [LARGE SCALE GENOMIC DNA]</scope>
    <source>
        <strain evidence="11 12">ATCC 20962</strain>
    </source>
</reference>
<evidence type="ECO:0000256" key="9">
    <source>
        <dbReference type="ARBA" id="ARBA00048108"/>
    </source>
</evidence>
<evidence type="ECO:0000313" key="12">
    <source>
        <dbReference type="Proteomes" id="UP000253472"/>
    </source>
</evidence>
<dbReference type="FunFam" id="3.90.1490.10:FF:000001">
    <property type="entry name" value="Diphthine--ammonia ligase"/>
    <property type="match status" value="1"/>
</dbReference>
<comment type="caution">
    <text evidence="11">The sequence shown here is derived from an EMBL/GenBank/DDBJ whole genome shotgun (WGS) entry which is preliminary data.</text>
</comment>
<dbReference type="SUPFAM" id="SSF55298">
    <property type="entry name" value="YjgF-like"/>
    <property type="match status" value="2"/>
</dbReference>
<dbReference type="Gene3D" id="3.30.1330.40">
    <property type="entry name" value="RutC-like"/>
    <property type="match status" value="2"/>
</dbReference>
<dbReference type="Gene3D" id="3.90.1490.10">
    <property type="entry name" value="putative n-type atp pyrophosphatase, domain 2"/>
    <property type="match status" value="1"/>
</dbReference>
<dbReference type="GO" id="GO:0005524">
    <property type="term" value="F:ATP binding"/>
    <property type="evidence" value="ECO:0007669"/>
    <property type="project" value="UniProtKB-KW"/>
</dbReference>
<dbReference type="InterPro" id="IPR035959">
    <property type="entry name" value="RutC-like_sf"/>
</dbReference>
<evidence type="ECO:0000313" key="11">
    <source>
        <dbReference type="EMBL" id="RCK67100.1"/>
    </source>
</evidence>
<accession>A0A367YMV6</accession>
<evidence type="ECO:0000256" key="5">
    <source>
        <dbReference type="ARBA" id="ARBA00022741"/>
    </source>
</evidence>
<dbReference type="Gene3D" id="3.40.50.620">
    <property type="entry name" value="HUPs"/>
    <property type="match status" value="1"/>
</dbReference>
<evidence type="ECO:0000259" key="10">
    <source>
        <dbReference type="Pfam" id="PF01902"/>
    </source>
</evidence>
<dbReference type="InterPro" id="IPR002761">
    <property type="entry name" value="Diphthami_syn_dom"/>
</dbReference>
<dbReference type="PANTHER" id="PTHR12196:SF2">
    <property type="entry name" value="DIPHTHINE--AMMONIA LIGASE"/>
    <property type="match status" value="1"/>
</dbReference>
<dbReference type="InterPro" id="IPR006175">
    <property type="entry name" value="YjgF/YER057c/UK114"/>
</dbReference>
<dbReference type="InterPro" id="IPR030662">
    <property type="entry name" value="DPH6/MJ0570"/>
</dbReference>
<evidence type="ECO:0000256" key="7">
    <source>
        <dbReference type="ARBA" id="ARBA00029814"/>
    </source>
</evidence>
<dbReference type="SUPFAM" id="SSF52402">
    <property type="entry name" value="Adenine nucleotide alpha hydrolases-like"/>
    <property type="match status" value="1"/>
</dbReference>
<dbReference type="OrthoDB" id="686384at2759"/>
<organism evidence="11 12">
    <name type="scientific">Candida viswanathii</name>
    <dbReference type="NCBI Taxonomy" id="5486"/>
    <lineage>
        <taxon>Eukaryota</taxon>
        <taxon>Fungi</taxon>
        <taxon>Dikarya</taxon>
        <taxon>Ascomycota</taxon>
        <taxon>Saccharomycotina</taxon>
        <taxon>Pichiomycetes</taxon>
        <taxon>Debaryomycetaceae</taxon>
        <taxon>Candida/Lodderomyces clade</taxon>
        <taxon>Candida</taxon>
    </lineage>
</organism>
<feature type="domain" description="Diphthamide synthase" evidence="10">
    <location>
        <begin position="1"/>
        <end position="236"/>
    </location>
</feature>
<proteinExistence type="predicted"/>
<dbReference type="NCBIfam" id="TIGR00290">
    <property type="entry name" value="MJ0570_dom"/>
    <property type="match status" value="1"/>
</dbReference>
<evidence type="ECO:0000256" key="4">
    <source>
        <dbReference type="ARBA" id="ARBA00022598"/>
    </source>
</evidence>
<dbReference type="EMBL" id="QLNQ01000001">
    <property type="protein sequence ID" value="RCK67100.1"/>
    <property type="molecule type" value="Genomic_DNA"/>
</dbReference>
<dbReference type="Pfam" id="PF01902">
    <property type="entry name" value="Diphthami_syn_2"/>
    <property type="match status" value="1"/>
</dbReference>
<keyword evidence="12" id="KW-1185">Reference proteome</keyword>
<dbReference type="GO" id="GO:0017178">
    <property type="term" value="F:diphthine-ammonia ligase activity"/>
    <property type="evidence" value="ECO:0007669"/>
    <property type="project" value="UniProtKB-EC"/>
</dbReference>
<evidence type="ECO:0000256" key="6">
    <source>
        <dbReference type="ARBA" id="ARBA00022840"/>
    </source>
</evidence>
<dbReference type="EC" id="6.3.1.14" evidence="2"/>
<evidence type="ECO:0000256" key="3">
    <source>
        <dbReference type="ARBA" id="ARBA00018426"/>
    </source>
</evidence>
<dbReference type="FunFam" id="3.40.50.620:FF:000145">
    <property type="entry name" value="ATP-binding domain containing protein"/>
    <property type="match status" value="1"/>
</dbReference>
<comment type="pathway">
    <text evidence="1">Protein modification; peptidyl-diphthamide biosynthesis.</text>
</comment>
<dbReference type="GO" id="GO:0017183">
    <property type="term" value="P:protein histidyl modification to diphthamide"/>
    <property type="evidence" value="ECO:0007669"/>
    <property type="project" value="TreeGrafter"/>
</dbReference>
<sequence length="621" mass="69771">MKFIGLISGGKDSFFNIYHCLSQGHELVALGNLYPEESDEIDSFMFQTVGHDIIEYYSQCLDVPLYRQPIRGKSANQNLEYLITENDEIEDLHKLLGKIQEAHPDMQGVSCGAILSHYQRTRVENVCDRLGLTSLTYLWQRNQHDLMLEMCASGLDARIIKVAAIGLTALHLGKSIAQLFPTLVKLNQLYEVHVCGEGGEFETIVLDCPFFRTKRLEIVDQEVVEHSSDVSYLKIKVELVDKEETKFEPVESLPLLEDEFEEIAESCPEPDVSLAGLIIDHKVVTPEVNVVSTPTTVYISNLTSSKMTLEEQTVDIFTQLNDILTQHKLTFNDIQHVTLLLSDMNSFVDINKVYGTYFQDIYLPPSRICIESKGNIQSIQLSCIVLKHIQPKSGIHIRSRSYWGPQNIGPYSQSIVNAQESYKTASLSGQIHLVPATMELSTLSLAQDSALALQHLVRVKNLVNVKEFALIVCFITDDSYVPVVGSCWQDLVGKNNLVIVTVSGLPRGARVEWGGLSYEDIVGMYDDSDDEEGEETSLGCFDEYEESYVCKIGKGSLNVITLFTSKPELVKQITSFGGYRQLICNPSDFIDIQADYLPVNTVYNFKSNAYKYAIIMRLESK</sequence>
<protein>
    <recommendedName>
        <fullName evidence="3">Diphthine--ammonia ligase</fullName>
        <ecNumber evidence="2">6.3.1.14</ecNumber>
    </recommendedName>
    <alternativeName>
        <fullName evidence="7">Diphthamide synthase</fullName>
    </alternativeName>
    <alternativeName>
        <fullName evidence="8">Diphthamide synthetase</fullName>
    </alternativeName>
</protein>
<gene>
    <name evidence="11" type="primary">DPH6_0</name>
    <name evidence="11" type="ORF">Cantr_03283</name>
</gene>
<name>A0A367YMV6_9ASCO</name>
<dbReference type="InterPro" id="IPR014729">
    <property type="entry name" value="Rossmann-like_a/b/a_fold"/>
</dbReference>
<evidence type="ECO:0000256" key="2">
    <source>
        <dbReference type="ARBA" id="ARBA00012089"/>
    </source>
</evidence>
<dbReference type="CDD" id="cd01994">
    <property type="entry name" value="AANH_PF0828-like"/>
    <property type="match status" value="1"/>
</dbReference>
<dbReference type="PANTHER" id="PTHR12196">
    <property type="entry name" value="DOMAIN OF UNKNOWN FUNCTION 71 DUF71 -CONTAINING PROTEIN"/>
    <property type="match status" value="1"/>
</dbReference>
<keyword evidence="4 11" id="KW-0436">Ligase</keyword>
<dbReference type="Proteomes" id="UP000253472">
    <property type="component" value="Unassembled WGS sequence"/>
</dbReference>
<comment type="catalytic activity">
    <reaction evidence="9">
        <text>diphthine-[translation elongation factor 2] + NH4(+) + ATP = diphthamide-[translation elongation factor 2] + AMP + diphosphate + H(+)</text>
        <dbReference type="Rhea" id="RHEA:19753"/>
        <dbReference type="Rhea" id="RHEA-COMP:10172"/>
        <dbReference type="Rhea" id="RHEA-COMP:10174"/>
        <dbReference type="ChEBI" id="CHEBI:15378"/>
        <dbReference type="ChEBI" id="CHEBI:16692"/>
        <dbReference type="ChEBI" id="CHEBI:28938"/>
        <dbReference type="ChEBI" id="CHEBI:30616"/>
        <dbReference type="ChEBI" id="CHEBI:33019"/>
        <dbReference type="ChEBI" id="CHEBI:82696"/>
        <dbReference type="ChEBI" id="CHEBI:456215"/>
        <dbReference type="EC" id="6.3.1.14"/>
    </reaction>
</comment>
<evidence type="ECO:0000256" key="8">
    <source>
        <dbReference type="ARBA" id="ARBA00031552"/>
    </source>
</evidence>
<evidence type="ECO:0000256" key="1">
    <source>
        <dbReference type="ARBA" id="ARBA00005156"/>
    </source>
</evidence>
<dbReference type="CDD" id="cd06155">
    <property type="entry name" value="eu_AANH_C_1"/>
    <property type="match status" value="1"/>
</dbReference>
<dbReference type="STRING" id="5486.A0A367YMV6"/>
<keyword evidence="5" id="KW-0547">Nucleotide-binding</keyword>
<keyword evidence="6" id="KW-0067">ATP-binding</keyword>
<dbReference type="Pfam" id="PF01042">
    <property type="entry name" value="Ribonuc_L-PSP"/>
    <property type="match status" value="1"/>
</dbReference>